<evidence type="ECO:0000313" key="2">
    <source>
        <dbReference type="EMBL" id="BAL87306.1"/>
    </source>
</evidence>
<accession>I0H2R9</accession>
<dbReference type="Proteomes" id="UP000007882">
    <property type="component" value="Chromosome"/>
</dbReference>
<sequence>MSNPYRDRLLGIGIISRRSGSTVREGRQHPETGVPWKATTDEAGTTTTEHAKGDRVDATVRPATVRAVRVRRTNDRQ</sequence>
<organism evidence="2 3">
    <name type="scientific">Actinoplanes missouriensis (strain ATCC 14538 / DSM 43046 / CBS 188.64 / JCM 3121 / NBRC 102363 / NCIMB 12654 / NRRL B-3342 / UNCC 431)</name>
    <dbReference type="NCBI Taxonomy" id="512565"/>
    <lineage>
        <taxon>Bacteria</taxon>
        <taxon>Bacillati</taxon>
        <taxon>Actinomycetota</taxon>
        <taxon>Actinomycetes</taxon>
        <taxon>Micromonosporales</taxon>
        <taxon>Micromonosporaceae</taxon>
        <taxon>Actinoplanes</taxon>
    </lineage>
</organism>
<evidence type="ECO:0000256" key="1">
    <source>
        <dbReference type="SAM" id="MobiDB-lite"/>
    </source>
</evidence>
<reference evidence="2 3" key="1">
    <citation type="submission" date="2012-02" db="EMBL/GenBank/DDBJ databases">
        <title>Complete genome sequence of Actinoplanes missouriensis 431 (= NBRC 102363).</title>
        <authorList>
            <person name="Ohnishi Y."/>
            <person name="Ishikawa J."/>
            <person name="Sekine M."/>
            <person name="Hosoyama A."/>
            <person name="Harada T."/>
            <person name="Narita H."/>
            <person name="Hata T."/>
            <person name="Konno Y."/>
            <person name="Tutikane K."/>
            <person name="Fujita N."/>
            <person name="Horinouchi S."/>
            <person name="Hayakawa M."/>
        </authorList>
    </citation>
    <scope>NUCLEOTIDE SEQUENCE [LARGE SCALE GENOMIC DNA]</scope>
    <source>
        <strain evidence="3">ATCC 14538 / DSM 43046 / CBS 188.64 / JCM 3121 / NBRC 102363 / NCIMB 12654 / NRRL B-3342 / UNCC 431</strain>
    </source>
</reference>
<dbReference type="HOGENOM" id="CLU_2630157_0_0_11"/>
<keyword evidence="3" id="KW-1185">Reference proteome</keyword>
<name>I0H2R9_ACTM4</name>
<gene>
    <name evidence="2" type="ordered locus">AMIS_20860</name>
</gene>
<evidence type="ECO:0000313" key="3">
    <source>
        <dbReference type="Proteomes" id="UP000007882"/>
    </source>
</evidence>
<dbReference type="RefSeq" id="WP_014442201.1">
    <property type="nucleotide sequence ID" value="NC_017093.1"/>
</dbReference>
<feature type="region of interest" description="Disordered" evidence="1">
    <location>
        <begin position="19"/>
        <end position="54"/>
    </location>
</feature>
<dbReference type="STRING" id="512565.AMIS_20860"/>
<dbReference type="KEGG" id="ams:AMIS_20860"/>
<dbReference type="AlphaFoldDB" id="I0H2R9"/>
<proteinExistence type="predicted"/>
<protein>
    <submittedName>
        <fullName evidence="2">Uncharacterized protein</fullName>
    </submittedName>
</protein>
<dbReference type="EMBL" id="AP012319">
    <property type="protein sequence ID" value="BAL87306.1"/>
    <property type="molecule type" value="Genomic_DNA"/>
</dbReference>